<gene>
    <name evidence="1" type="ORF">H4O21_03385</name>
</gene>
<dbReference type="RefSeq" id="WP_182807439.1">
    <property type="nucleotide sequence ID" value="NZ_JACJFM010000003.1"/>
</dbReference>
<evidence type="ECO:0000313" key="2">
    <source>
        <dbReference type="Proteomes" id="UP000565262"/>
    </source>
</evidence>
<reference evidence="1 2" key="1">
    <citation type="submission" date="2020-08" db="EMBL/GenBank/DDBJ databases">
        <title>Oceanospirillum sp. nov. isolated from marine sediment.</title>
        <authorList>
            <person name="Ji X."/>
        </authorList>
    </citation>
    <scope>NUCLEOTIDE SEQUENCE [LARGE SCALE GENOMIC DNA]</scope>
    <source>
        <strain evidence="1 2">D5</strain>
    </source>
</reference>
<sequence length="110" mass="12559">MTDGHDTLDHIFELLRDAESGLALLGGENTADSAEEFESSVDLLIRAVEHLFDDAYFMIEHKEEISERSADLFMRMNSLLDNAVKLKEEKMSVIVKLQKGRKVVNEYKKV</sequence>
<protein>
    <submittedName>
        <fullName evidence="1">Uncharacterized protein</fullName>
    </submittedName>
</protein>
<dbReference type="EMBL" id="JACJFM010000003">
    <property type="protein sequence ID" value="MBB1485650.1"/>
    <property type="molecule type" value="Genomic_DNA"/>
</dbReference>
<comment type="caution">
    <text evidence="1">The sequence shown here is derived from an EMBL/GenBank/DDBJ whole genome shotgun (WGS) entry which is preliminary data.</text>
</comment>
<keyword evidence="2" id="KW-1185">Reference proteome</keyword>
<dbReference type="AlphaFoldDB" id="A0A839ILR8"/>
<accession>A0A839ILR8</accession>
<proteinExistence type="predicted"/>
<dbReference type="Proteomes" id="UP000565262">
    <property type="component" value="Unassembled WGS sequence"/>
</dbReference>
<name>A0A839ILR8_9GAMM</name>
<organism evidence="1 2">
    <name type="scientific">Oceanospirillum sediminis</name>
    <dbReference type="NCBI Taxonomy" id="2760088"/>
    <lineage>
        <taxon>Bacteria</taxon>
        <taxon>Pseudomonadati</taxon>
        <taxon>Pseudomonadota</taxon>
        <taxon>Gammaproteobacteria</taxon>
        <taxon>Oceanospirillales</taxon>
        <taxon>Oceanospirillaceae</taxon>
        <taxon>Oceanospirillum</taxon>
    </lineage>
</organism>
<evidence type="ECO:0000313" key="1">
    <source>
        <dbReference type="EMBL" id="MBB1485650.1"/>
    </source>
</evidence>